<dbReference type="Gene3D" id="2.60.470.10">
    <property type="entry name" value="Acid-sensing ion channels like domains"/>
    <property type="match status" value="1"/>
</dbReference>
<dbReference type="Pfam" id="PF00858">
    <property type="entry name" value="ASC"/>
    <property type="match status" value="1"/>
</dbReference>
<evidence type="ECO:0000256" key="6">
    <source>
        <dbReference type="ARBA" id="ARBA00022989"/>
    </source>
</evidence>
<keyword evidence="8 12" id="KW-0406">Ion transport</keyword>
<feature type="transmembrane region" description="Helical" evidence="13">
    <location>
        <begin position="48"/>
        <end position="69"/>
    </location>
</feature>
<sequence>MALENTGGTKKLVKTYCRGNVKKFLRETTLHGLKYLADDSITIWEKSFFLCAFLVAIVVTFNLIVNVYAKWISTPIIIGISPHPTSILSTPFPAITVCNMNQVMASRVANYTRESNEGALLNLLCSADSILDEKVREAANFENNSLMFSTFLQEHAQPCTRMLLSCTIGSAVMNCSDLFREIMTDEGLCCVFNVLHPDFLFKGNTKKIINDYERADNSVPIDWNPDTGYPKNLPPNYYPRAASGTGVSMGLSLILDSELEEYYCSTTNGPGFKIGMHNAIEVTTIRETALILPVGFETRLRIDVISTEATAMVRTLHRNERQCLFNGEENLLYFSHYSRRNCENECQVTYMYEQCKCIPYNLPLIFENATVCGIQESYCVFLAENKWMKGVDELNCLRRCLPACFDLSYKADATSAPLRAYEYLTPPSILRNMSMEYVNKNVAVVHFFYRESVFHGDLKNVYVGFTEFL</sequence>
<evidence type="ECO:0000256" key="8">
    <source>
        <dbReference type="ARBA" id="ARBA00023065"/>
    </source>
</evidence>
<dbReference type="GO" id="GO:0005886">
    <property type="term" value="C:plasma membrane"/>
    <property type="evidence" value="ECO:0007669"/>
    <property type="project" value="TreeGrafter"/>
</dbReference>
<dbReference type="AlphaFoldDB" id="A0A811VAP1"/>
<evidence type="ECO:0000256" key="1">
    <source>
        <dbReference type="ARBA" id="ARBA00004141"/>
    </source>
</evidence>
<keyword evidence="9 13" id="KW-0472">Membrane</keyword>
<dbReference type="Proteomes" id="UP000606786">
    <property type="component" value="Unassembled WGS sequence"/>
</dbReference>
<keyword evidence="7" id="KW-0915">Sodium</keyword>
<evidence type="ECO:0000256" key="2">
    <source>
        <dbReference type="ARBA" id="ARBA00007193"/>
    </source>
</evidence>
<reference evidence="14" key="1">
    <citation type="submission" date="2020-11" db="EMBL/GenBank/DDBJ databases">
        <authorList>
            <person name="Whitehead M."/>
        </authorList>
    </citation>
    <scope>NUCLEOTIDE SEQUENCE</scope>
    <source>
        <strain evidence="14">EGII</strain>
    </source>
</reference>
<dbReference type="GO" id="GO:0015280">
    <property type="term" value="F:ligand-gated sodium channel activity"/>
    <property type="evidence" value="ECO:0007669"/>
    <property type="project" value="TreeGrafter"/>
</dbReference>
<comment type="similarity">
    <text evidence="2 12">Belongs to the amiloride-sensitive sodium channel (TC 1.A.6) family.</text>
</comment>
<protein>
    <submittedName>
        <fullName evidence="14">(Mediterranean fruit fly) hypothetical protein</fullName>
    </submittedName>
</protein>
<keyword evidence="3 12" id="KW-0813">Transport</keyword>
<evidence type="ECO:0000313" key="14">
    <source>
        <dbReference type="EMBL" id="CAD7012327.1"/>
    </source>
</evidence>
<evidence type="ECO:0000256" key="13">
    <source>
        <dbReference type="SAM" id="Phobius"/>
    </source>
</evidence>
<accession>A0A811VAP1</accession>
<keyword evidence="5 12" id="KW-0812">Transmembrane</keyword>
<keyword evidence="11 12" id="KW-0407">Ion channel</keyword>
<comment type="caution">
    <text evidence="14">The sequence shown here is derived from an EMBL/GenBank/DDBJ whole genome shotgun (WGS) entry which is preliminary data.</text>
</comment>
<organism evidence="14 15">
    <name type="scientific">Ceratitis capitata</name>
    <name type="common">Mediterranean fruit fly</name>
    <name type="synonym">Tephritis capitata</name>
    <dbReference type="NCBI Taxonomy" id="7213"/>
    <lineage>
        <taxon>Eukaryota</taxon>
        <taxon>Metazoa</taxon>
        <taxon>Ecdysozoa</taxon>
        <taxon>Arthropoda</taxon>
        <taxon>Hexapoda</taxon>
        <taxon>Insecta</taxon>
        <taxon>Pterygota</taxon>
        <taxon>Neoptera</taxon>
        <taxon>Endopterygota</taxon>
        <taxon>Diptera</taxon>
        <taxon>Brachycera</taxon>
        <taxon>Muscomorpha</taxon>
        <taxon>Tephritoidea</taxon>
        <taxon>Tephritidae</taxon>
        <taxon>Ceratitis</taxon>
        <taxon>Ceratitis</taxon>
    </lineage>
</organism>
<gene>
    <name evidence="14" type="ORF">CCAP1982_LOCUS20421</name>
</gene>
<dbReference type="PANTHER" id="PTHR11690">
    <property type="entry name" value="AMILORIDE-SENSITIVE SODIUM CHANNEL-RELATED"/>
    <property type="match status" value="1"/>
</dbReference>
<evidence type="ECO:0000256" key="12">
    <source>
        <dbReference type="RuleBase" id="RU000679"/>
    </source>
</evidence>
<evidence type="ECO:0000256" key="5">
    <source>
        <dbReference type="ARBA" id="ARBA00022692"/>
    </source>
</evidence>
<keyword evidence="10 12" id="KW-0739">Sodium transport</keyword>
<comment type="subcellular location">
    <subcellularLocation>
        <location evidence="1">Membrane</location>
        <topology evidence="1">Multi-pass membrane protein</topology>
    </subcellularLocation>
</comment>
<dbReference type="EMBL" id="CAJHJT010000056">
    <property type="protein sequence ID" value="CAD7012327.1"/>
    <property type="molecule type" value="Genomic_DNA"/>
</dbReference>
<feature type="non-terminal residue" evidence="14">
    <location>
        <position position="469"/>
    </location>
</feature>
<dbReference type="PRINTS" id="PR01078">
    <property type="entry name" value="AMINACHANNEL"/>
</dbReference>
<evidence type="ECO:0000256" key="7">
    <source>
        <dbReference type="ARBA" id="ARBA00023053"/>
    </source>
</evidence>
<evidence type="ECO:0000313" key="15">
    <source>
        <dbReference type="Proteomes" id="UP000606786"/>
    </source>
</evidence>
<evidence type="ECO:0000256" key="10">
    <source>
        <dbReference type="ARBA" id="ARBA00023201"/>
    </source>
</evidence>
<name>A0A811VAP1_CERCA</name>
<evidence type="ECO:0000256" key="11">
    <source>
        <dbReference type="ARBA" id="ARBA00023303"/>
    </source>
</evidence>
<keyword evidence="6 13" id="KW-1133">Transmembrane helix</keyword>
<evidence type="ECO:0000256" key="3">
    <source>
        <dbReference type="ARBA" id="ARBA00022448"/>
    </source>
</evidence>
<proteinExistence type="inferred from homology"/>
<evidence type="ECO:0000256" key="9">
    <source>
        <dbReference type="ARBA" id="ARBA00023136"/>
    </source>
</evidence>
<keyword evidence="15" id="KW-1185">Reference proteome</keyword>
<dbReference type="OrthoDB" id="6021021at2759"/>
<keyword evidence="4 12" id="KW-0894">Sodium channel</keyword>
<dbReference type="InterPro" id="IPR001873">
    <property type="entry name" value="ENaC"/>
</dbReference>
<dbReference type="PANTHER" id="PTHR11690:SF243">
    <property type="entry name" value="PICKPOCKET 12-RELATED"/>
    <property type="match status" value="1"/>
</dbReference>
<evidence type="ECO:0000256" key="4">
    <source>
        <dbReference type="ARBA" id="ARBA00022461"/>
    </source>
</evidence>